<proteinExistence type="predicted"/>
<dbReference type="PANTHER" id="PTHR43308:SF1">
    <property type="entry name" value="OUTER MEMBRANE PROTEIN ALPHA"/>
    <property type="match status" value="1"/>
</dbReference>
<dbReference type="EMBL" id="JAUHPV010000009">
    <property type="protein sequence ID" value="MDN4473970.1"/>
    <property type="molecule type" value="Genomic_DNA"/>
</dbReference>
<feature type="domain" description="SLH" evidence="1">
    <location>
        <begin position="1211"/>
        <end position="1271"/>
    </location>
</feature>
<keyword evidence="3" id="KW-1185">Reference proteome</keyword>
<sequence>MPFFAAIGAALLLLLATMGTVLLGTKASAEETHILSGAVTLPEGAPAAWFGAIQVCAESNDAYNCAFDVDPETGHYAIYGLPAGEYRVQFSVGDYWDESEHAYVHANLMSEYYDDTRSWGSATLVEITSTDVSGVDAALESGTAISGTVSIPEDAPAEWWDAIQVCAESGVDGACDHTIDPATGAYEIVGLPAGEYWVRFEVDGYWDDAAGDFVYPNLVSEYYDDVAESWEGTTVDTSAGDVTGIDAALEYGRAIAGTVTLPDGAPSAWLDAVSVCAGGECVSVDPVTGDYEISGLAAGEYEVSFDVYSYWDDAEGRFVQPNLVSEYYDDARSWDDATPVDVSTADASGIDAQLSAGLAISGTVTLPAEATPDWFDALTVCAYHEDDSNCADYVDRETGEYQIDRLAGGFYVVEFLVGDYWDDEAGEWVTPNLVPEYYDDALSWSDATRVDLTSGDAGGIDATLVGGTSISGTVELPEGAPAVWLDALGVCATSGDVHRCESTFDRVTGDYSISGLPAGEYTVEFHVGWYWDESSDEDVRPNLIPEYFDDAVNPDDATMVDTTAGDATGISAVLDLGKSISGTVTLPEDAPAAWFDAVEVCADGATYECSDGVDPLTGAYEIKGLVPGDYAVGFWIGEYWDEAAGDYLKPNLLGEYYVDAVFYDDATMVEVAAADVSGIDATLAYGTTVSGQVTLPEDAPAAWAEAVQVCADGDDWGCAYGVDPVTGAYEITGLQPGTYKVSFSAGEYWDDEEGDWIVPNLVHKYFDDVATWDAATVVDVTSGPATGIDATLERGQTISGSVTLPDGAPVEWLDAVSVCSYDADAVESWPDCTYTVNGSGEYVLSQLPAGHYIVEFNVGSYWDGDIDDEVFPNLAGEYYDDVQSRDDATVLDLTSGSAAGVDATLAYGTTISGTVAIPEDAPARWFESLGVCAYLDGVLEACTWDVSADTGAYEIDGLAAAAYDVRFVVSSYWDDEAGRSVQPNLVPEYYGDTYFSEEATPVDVSAESATGIDALLGYGRTISGTIDLPDGVEEMRAGSLIVCAVGAVDAEWCDYDVDPITGEYEITGLAPGTYTVSFYDPYGCECGWDGLPPASLVFSYYDGATSAGSATPVDVTAGDATGIDAVLDPEEETVEPPVVEPPVVQPPSVVFPDVPKSSVFYTHISWLANEGITSGYANGSFGPTDPVTRGQMAAFLYKMAGSPAWTPPAKSPFTDVSTSNVFYKHITWLANEGITSGVGDGTRFAPNSEVTRGQMAAFLYKMAGSPSYSPPSSASFPDVPRSHTFFKHIEWLAESGITNGYGSGLFGPSDQVTRGQMAAFLYKFDRLPV</sequence>
<dbReference type="Proteomes" id="UP001172738">
    <property type="component" value="Unassembled WGS sequence"/>
</dbReference>
<protein>
    <submittedName>
        <fullName evidence="2">S-layer homology domain-containing protein</fullName>
    </submittedName>
</protein>
<evidence type="ECO:0000313" key="2">
    <source>
        <dbReference type="EMBL" id="MDN4473970.1"/>
    </source>
</evidence>
<evidence type="ECO:0000259" key="1">
    <source>
        <dbReference type="PROSITE" id="PS51272"/>
    </source>
</evidence>
<dbReference type="PANTHER" id="PTHR43308">
    <property type="entry name" value="OUTER MEMBRANE PROTEIN ALPHA-RELATED"/>
    <property type="match status" value="1"/>
</dbReference>
<gene>
    <name evidence="2" type="ORF">QQX04_13295</name>
</gene>
<organism evidence="2 3">
    <name type="scientific">Demequina zhanjiangensis</name>
    <dbReference type="NCBI Taxonomy" id="3051659"/>
    <lineage>
        <taxon>Bacteria</taxon>
        <taxon>Bacillati</taxon>
        <taxon>Actinomycetota</taxon>
        <taxon>Actinomycetes</taxon>
        <taxon>Micrococcales</taxon>
        <taxon>Demequinaceae</taxon>
        <taxon>Demequina</taxon>
    </lineage>
</organism>
<accession>A0ABT8G4B8</accession>
<name>A0ABT8G4B8_9MICO</name>
<evidence type="ECO:0000313" key="3">
    <source>
        <dbReference type="Proteomes" id="UP001172738"/>
    </source>
</evidence>
<dbReference type="Pfam" id="PF00395">
    <property type="entry name" value="SLH"/>
    <property type="match status" value="3"/>
</dbReference>
<dbReference type="RefSeq" id="WP_301129989.1">
    <property type="nucleotide sequence ID" value="NZ_JAUHPV010000009.1"/>
</dbReference>
<feature type="domain" description="SLH" evidence="1">
    <location>
        <begin position="1272"/>
        <end position="1329"/>
    </location>
</feature>
<feature type="domain" description="SLH" evidence="1">
    <location>
        <begin position="1147"/>
        <end position="1210"/>
    </location>
</feature>
<comment type="caution">
    <text evidence="2">The sequence shown here is derived from an EMBL/GenBank/DDBJ whole genome shotgun (WGS) entry which is preliminary data.</text>
</comment>
<dbReference type="InterPro" id="IPR001119">
    <property type="entry name" value="SLH_dom"/>
</dbReference>
<dbReference type="PROSITE" id="PS51272">
    <property type="entry name" value="SLH"/>
    <property type="match status" value="3"/>
</dbReference>
<dbReference type="InterPro" id="IPR051465">
    <property type="entry name" value="Cell_Envelope_Struct_Comp"/>
</dbReference>
<reference evidence="2" key="1">
    <citation type="submission" date="2023-06" db="EMBL/GenBank/DDBJ databases">
        <title>SYSU T00b26.</title>
        <authorList>
            <person name="Gao L."/>
            <person name="Fang B.-Z."/>
            <person name="Li W.-J."/>
        </authorList>
    </citation>
    <scope>NUCLEOTIDE SEQUENCE</scope>
    <source>
        <strain evidence="2">SYSU T00b26</strain>
    </source>
</reference>